<proteinExistence type="predicted"/>
<organism evidence="2 3">
    <name type="scientific">Halorubrum miltondacostae</name>
    <dbReference type="NCBI Taxonomy" id="3076378"/>
    <lineage>
        <taxon>Archaea</taxon>
        <taxon>Methanobacteriati</taxon>
        <taxon>Methanobacteriota</taxon>
        <taxon>Stenosarchaea group</taxon>
        <taxon>Halobacteria</taxon>
        <taxon>Halobacteriales</taxon>
        <taxon>Haloferacaceae</taxon>
        <taxon>Halorubrum</taxon>
    </lineage>
</organism>
<protein>
    <submittedName>
        <fullName evidence="2">Uncharacterized protein</fullName>
    </submittedName>
</protein>
<dbReference type="Proteomes" id="UP001567572">
    <property type="component" value="Unassembled WGS sequence"/>
</dbReference>
<name>A0ABD5LWJ7_9EURY</name>
<keyword evidence="3" id="KW-1185">Reference proteome</keyword>
<keyword evidence="1" id="KW-1133">Transmembrane helix</keyword>
<keyword evidence="1" id="KW-0472">Membrane</keyword>
<feature type="transmembrane region" description="Helical" evidence="1">
    <location>
        <begin position="6"/>
        <end position="30"/>
    </location>
</feature>
<evidence type="ECO:0000313" key="2">
    <source>
        <dbReference type="EMBL" id="MEZ3162394.1"/>
    </source>
</evidence>
<dbReference type="EMBL" id="JBEDNY010000001">
    <property type="protein sequence ID" value="MEZ3162394.1"/>
    <property type="molecule type" value="Genomic_DNA"/>
</dbReference>
<dbReference type="RefSeq" id="WP_297888897.1">
    <property type="nucleotide sequence ID" value="NZ_JBEDNX010000006.1"/>
</dbReference>
<reference evidence="2 3" key="1">
    <citation type="submission" date="2024-06" db="EMBL/GenBank/DDBJ databases">
        <title>Halorubrum miltondacostae sp. nov., a potential PHA producer isolated from an inland solar saltern in Rio Maior, Portugal.</title>
        <authorList>
            <person name="Albuquerque L."/>
            <person name="Viver T."/>
            <person name="Barroso C."/>
            <person name="Claudino R."/>
            <person name="Galvan M."/>
            <person name="Simoes G."/>
            <person name="Lobo Da Cunha A."/>
            <person name="Egas C."/>
        </authorList>
    </citation>
    <scope>NUCLEOTIDE SEQUENCE [LARGE SCALE GENOMIC DNA]</scope>
    <source>
        <strain evidence="2 3">RMP-11</strain>
    </source>
</reference>
<evidence type="ECO:0000256" key="1">
    <source>
        <dbReference type="SAM" id="Phobius"/>
    </source>
</evidence>
<accession>A0ABD5LWJ7</accession>
<evidence type="ECO:0000313" key="3">
    <source>
        <dbReference type="Proteomes" id="UP001567572"/>
    </source>
</evidence>
<dbReference type="AlphaFoldDB" id="A0ABD5LWJ7"/>
<feature type="transmembrane region" description="Helical" evidence="1">
    <location>
        <begin position="37"/>
        <end position="64"/>
    </location>
</feature>
<comment type="caution">
    <text evidence="2">The sequence shown here is derived from an EMBL/GenBank/DDBJ whole genome shotgun (WGS) entry which is preliminary data.</text>
</comment>
<gene>
    <name evidence="2" type="ORF">ABNG04_00650</name>
</gene>
<sequence>MELIEGLYLMTTTVVAGASATLVAFAIAAYRSSGRTAMAYLAVGFGLVVVAAVATPAAAFWTGFANAEGLLLVNSGLLAASMALVAGSLAVYEPGTQEFVIPESELSRLRDRGD</sequence>
<keyword evidence="1" id="KW-0812">Transmembrane</keyword>
<feature type="transmembrane region" description="Helical" evidence="1">
    <location>
        <begin position="70"/>
        <end position="92"/>
    </location>
</feature>